<gene>
    <name evidence="1" type="ORF">CDAR_72361</name>
</gene>
<dbReference type="AlphaFoldDB" id="A0AAV4MLF9"/>
<keyword evidence="2" id="KW-1185">Reference proteome</keyword>
<dbReference type="EMBL" id="BPLQ01000562">
    <property type="protein sequence ID" value="GIX72846.1"/>
    <property type="molecule type" value="Genomic_DNA"/>
</dbReference>
<evidence type="ECO:0000313" key="1">
    <source>
        <dbReference type="EMBL" id="GIX72846.1"/>
    </source>
</evidence>
<protein>
    <submittedName>
        <fullName evidence="1">Uncharacterized protein</fullName>
    </submittedName>
</protein>
<accession>A0AAV4MLF9</accession>
<sequence>MESMPNSFAVFDKNTIWCEIDSEEDIFNVVNWEIFLSRAEKKISEVFELLGLSLPIRVQAGGNACEDFTHFTHSWADTSLERSAVREEAWEKKLFPSVNLLHLCFSLSLFKGKKKIQRRNISVSARVFEDGISLIALHRITNSFNHDVWTILH</sequence>
<organism evidence="1 2">
    <name type="scientific">Caerostris darwini</name>
    <dbReference type="NCBI Taxonomy" id="1538125"/>
    <lineage>
        <taxon>Eukaryota</taxon>
        <taxon>Metazoa</taxon>
        <taxon>Ecdysozoa</taxon>
        <taxon>Arthropoda</taxon>
        <taxon>Chelicerata</taxon>
        <taxon>Arachnida</taxon>
        <taxon>Araneae</taxon>
        <taxon>Araneomorphae</taxon>
        <taxon>Entelegynae</taxon>
        <taxon>Araneoidea</taxon>
        <taxon>Araneidae</taxon>
        <taxon>Caerostris</taxon>
    </lineage>
</organism>
<reference evidence="1 2" key="1">
    <citation type="submission" date="2021-06" db="EMBL/GenBank/DDBJ databases">
        <title>Caerostris darwini draft genome.</title>
        <authorList>
            <person name="Kono N."/>
            <person name="Arakawa K."/>
        </authorList>
    </citation>
    <scope>NUCLEOTIDE SEQUENCE [LARGE SCALE GENOMIC DNA]</scope>
</reference>
<dbReference type="Proteomes" id="UP001054837">
    <property type="component" value="Unassembled WGS sequence"/>
</dbReference>
<name>A0AAV4MLF9_9ARAC</name>
<comment type="caution">
    <text evidence="1">The sequence shown here is derived from an EMBL/GenBank/DDBJ whole genome shotgun (WGS) entry which is preliminary data.</text>
</comment>
<proteinExistence type="predicted"/>
<evidence type="ECO:0000313" key="2">
    <source>
        <dbReference type="Proteomes" id="UP001054837"/>
    </source>
</evidence>